<feature type="region of interest" description="Disordered" evidence="1">
    <location>
        <begin position="32"/>
        <end position="55"/>
    </location>
</feature>
<organism evidence="3 4">
    <name type="scientific">Rubritalea spongiae</name>
    <dbReference type="NCBI Taxonomy" id="430797"/>
    <lineage>
        <taxon>Bacteria</taxon>
        <taxon>Pseudomonadati</taxon>
        <taxon>Verrucomicrobiota</taxon>
        <taxon>Verrucomicrobiia</taxon>
        <taxon>Verrucomicrobiales</taxon>
        <taxon>Rubritaleaceae</taxon>
        <taxon>Rubritalea</taxon>
    </lineage>
</organism>
<name>A0ABW5E4R2_9BACT</name>
<dbReference type="EMBL" id="JBHUJC010000041">
    <property type="protein sequence ID" value="MFD2277404.1"/>
    <property type="molecule type" value="Genomic_DNA"/>
</dbReference>
<dbReference type="SUPFAM" id="SSF56219">
    <property type="entry name" value="DNase I-like"/>
    <property type="match status" value="1"/>
</dbReference>
<reference evidence="4" key="1">
    <citation type="journal article" date="2019" name="Int. J. Syst. Evol. Microbiol.">
        <title>The Global Catalogue of Microorganisms (GCM) 10K type strain sequencing project: providing services to taxonomists for standard genome sequencing and annotation.</title>
        <authorList>
            <consortium name="The Broad Institute Genomics Platform"/>
            <consortium name="The Broad Institute Genome Sequencing Center for Infectious Disease"/>
            <person name="Wu L."/>
            <person name="Ma J."/>
        </authorList>
    </citation>
    <scope>NUCLEOTIDE SEQUENCE [LARGE SCALE GENOMIC DNA]</scope>
    <source>
        <strain evidence="4">JCM 16545</strain>
    </source>
</reference>
<dbReference type="PANTHER" id="PTHR42834:SF1">
    <property type="entry name" value="ENDONUCLEASE_EXONUCLEASE_PHOSPHATASE FAMILY PROTEIN (AFU_ORTHOLOGUE AFUA_3G09210)"/>
    <property type="match status" value="1"/>
</dbReference>
<comment type="caution">
    <text evidence="3">The sequence shown here is derived from an EMBL/GenBank/DDBJ whole genome shotgun (WGS) entry which is preliminary data.</text>
</comment>
<keyword evidence="3" id="KW-0378">Hydrolase</keyword>
<dbReference type="Pfam" id="PF03372">
    <property type="entry name" value="Exo_endo_phos"/>
    <property type="match status" value="1"/>
</dbReference>
<keyword evidence="3" id="KW-0540">Nuclease</keyword>
<dbReference type="InterPro" id="IPR005135">
    <property type="entry name" value="Endo/exonuclease/phosphatase"/>
</dbReference>
<keyword evidence="3" id="KW-0255">Endonuclease</keyword>
<accession>A0ABW5E4R2</accession>
<dbReference type="Proteomes" id="UP001597297">
    <property type="component" value="Unassembled WGS sequence"/>
</dbReference>
<sequence>MRQINNFTPQALLRGVFFCLAIILLPSCDKPPESPDWPSHSESTEPQAATGLPTLPLSSVINTDVETTFMVYNIKNYLSQPRGETIQSKPKDEIKDLIDNILEVQPDILGICEIGTNADLKDLQQRLKNHGLHLPHSHLMGGADAYRRQAILSKFPLKAYDTAKIEFTYNSARHIILRGILDVSINLPGGETRFVGAHLKSKRENKYFDQALIRRNEAQLVRQHVDLILESTPDLIVYGDFNDTKQSPSVRAIAGDHGSLNYLSPLNLTDSNGQKWTHYWGYQDIYSRFDYAFVSQSMKSRIDMKQSYILNIPQENQASDHRPLVITIY</sequence>
<evidence type="ECO:0000259" key="2">
    <source>
        <dbReference type="Pfam" id="PF03372"/>
    </source>
</evidence>
<evidence type="ECO:0000256" key="1">
    <source>
        <dbReference type="SAM" id="MobiDB-lite"/>
    </source>
</evidence>
<dbReference type="InterPro" id="IPR036691">
    <property type="entry name" value="Endo/exonu/phosph_ase_sf"/>
</dbReference>
<dbReference type="Gene3D" id="3.60.10.10">
    <property type="entry name" value="Endonuclease/exonuclease/phosphatase"/>
    <property type="match status" value="1"/>
</dbReference>
<dbReference type="RefSeq" id="WP_377093810.1">
    <property type="nucleotide sequence ID" value="NZ_JBHSJM010000001.1"/>
</dbReference>
<feature type="domain" description="Endonuclease/exonuclease/phosphatase" evidence="2">
    <location>
        <begin position="93"/>
        <end position="321"/>
    </location>
</feature>
<keyword evidence="4" id="KW-1185">Reference proteome</keyword>
<dbReference type="PANTHER" id="PTHR42834">
    <property type="entry name" value="ENDONUCLEASE/EXONUCLEASE/PHOSPHATASE FAMILY PROTEIN (AFU_ORTHOLOGUE AFUA_3G09210)"/>
    <property type="match status" value="1"/>
</dbReference>
<gene>
    <name evidence="3" type="ORF">ACFSQZ_13065</name>
</gene>
<evidence type="ECO:0000313" key="3">
    <source>
        <dbReference type="EMBL" id="MFD2277404.1"/>
    </source>
</evidence>
<protein>
    <submittedName>
        <fullName evidence="3">Endonuclease/exonuclease/phosphatase family protein</fullName>
    </submittedName>
</protein>
<proteinExistence type="predicted"/>
<dbReference type="GO" id="GO:0004519">
    <property type="term" value="F:endonuclease activity"/>
    <property type="evidence" value="ECO:0007669"/>
    <property type="project" value="UniProtKB-KW"/>
</dbReference>
<evidence type="ECO:0000313" key="4">
    <source>
        <dbReference type="Proteomes" id="UP001597297"/>
    </source>
</evidence>